<reference evidence="2 3" key="1">
    <citation type="submission" date="2024-10" db="EMBL/GenBank/DDBJ databases">
        <authorList>
            <person name="Kim D."/>
        </authorList>
    </citation>
    <scope>NUCLEOTIDE SEQUENCE [LARGE SCALE GENOMIC DNA]</scope>
    <source>
        <strain evidence="2">BH-2024</strain>
    </source>
</reference>
<keyword evidence="3" id="KW-1185">Reference proteome</keyword>
<name>A0ABD2LDW0_9BILA</name>
<organism evidence="2 3">
    <name type="scientific">Heterodera trifolii</name>
    <dbReference type="NCBI Taxonomy" id="157864"/>
    <lineage>
        <taxon>Eukaryota</taxon>
        <taxon>Metazoa</taxon>
        <taxon>Ecdysozoa</taxon>
        <taxon>Nematoda</taxon>
        <taxon>Chromadorea</taxon>
        <taxon>Rhabditida</taxon>
        <taxon>Tylenchina</taxon>
        <taxon>Tylenchomorpha</taxon>
        <taxon>Tylenchoidea</taxon>
        <taxon>Heteroderidae</taxon>
        <taxon>Heteroderinae</taxon>
        <taxon>Heterodera</taxon>
    </lineage>
</organism>
<feature type="region of interest" description="Disordered" evidence="1">
    <location>
        <begin position="235"/>
        <end position="264"/>
    </location>
</feature>
<comment type="caution">
    <text evidence="2">The sequence shown here is derived from an EMBL/GenBank/DDBJ whole genome shotgun (WGS) entry which is preliminary data.</text>
</comment>
<dbReference type="EMBL" id="JBICBT010000447">
    <property type="protein sequence ID" value="KAL3113420.1"/>
    <property type="molecule type" value="Genomic_DNA"/>
</dbReference>
<proteinExistence type="predicted"/>
<evidence type="ECO:0008006" key="4">
    <source>
        <dbReference type="Google" id="ProtNLM"/>
    </source>
</evidence>
<accession>A0ABD2LDW0</accession>
<sequence>MNQQQQIKRKRNKVKLEHDGALYVFDQFSADGLKKFWRCEFHGPADKCKGIYADGTFALTPPLFSQIYVLLAKRDGWVFPICYCLLTSKCTGIYTRMLQLLLERWPNFAPQTISLDFESAMVGAVRTVLPACSVRFLDNYTGKPWFNGAMTVPLFEPHEWSVHQRTLDGADRTNNFAEAFHRKLQRQFNCTHSTIWRFIDTIRCVQKTIDAEISHCVMGEAAPLKKMKYRNADARRKQALTRKRTPRENGHAKTYPSHAKTYPTRKRPRENVLAPMILQSGSFSYGQFRTAVFVRPFSTQGNDALVEYDRRFIDILRVNLELVRDFVFVFLKLAEKKMDILLTSSEKQKAKKNEHLSMYN</sequence>
<evidence type="ECO:0000313" key="3">
    <source>
        <dbReference type="Proteomes" id="UP001620626"/>
    </source>
</evidence>
<dbReference type="Proteomes" id="UP001620626">
    <property type="component" value="Unassembled WGS sequence"/>
</dbReference>
<evidence type="ECO:0000313" key="2">
    <source>
        <dbReference type="EMBL" id="KAL3113420.1"/>
    </source>
</evidence>
<gene>
    <name evidence="2" type="ORF">niasHT_012280</name>
</gene>
<evidence type="ECO:0000256" key="1">
    <source>
        <dbReference type="SAM" id="MobiDB-lite"/>
    </source>
</evidence>
<dbReference type="AlphaFoldDB" id="A0ABD2LDW0"/>
<protein>
    <recommendedName>
        <fullName evidence="4">MULE transposase domain-containing protein</fullName>
    </recommendedName>
</protein>